<name>A0A1N7RVT3_9BURK</name>
<proteinExistence type="predicted"/>
<dbReference type="AlphaFoldDB" id="A0A1N7RVT3"/>
<dbReference type="Pfam" id="PF13416">
    <property type="entry name" value="SBP_bac_8"/>
    <property type="match status" value="1"/>
</dbReference>
<dbReference type="SUPFAM" id="SSF53850">
    <property type="entry name" value="Periplasmic binding protein-like II"/>
    <property type="match status" value="1"/>
</dbReference>
<evidence type="ECO:0000256" key="2">
    <source>
        <dbReference type="SAM" id="SignalP"/>
    </source>
</evidence>
<organism evidence="3 4">
    <name type="scientific">Paraburkholderia piptadeniae</name>
    <dbReference type="NCBI Taxonomy" id="1701573"/>
    <lineage>
        <taxon>Bacteria</taxon>
        <taxon>Pseudomonadati</taxon>
        <taxon>Pseudomonadota</taxon>
        <taxon>Betaproteobacteria</taxon>
        <taxon>Burkholderiales</taxon>
        <taxon>Burkholderiaceae</taxon>
        <taxon>Paraburkholderia</taxon>
    </lineage>
</organism>
<protein>
    <submittedName>
        <fullName evidence="3">Extracellular solute-binding protein</fullName>
    </submittedName>
</protein>
<dbReference type="InterPro" id="IPR006059">
    <property type="entry name" value="SBP"/>
</dbReference>
<dbReference type="Gene3D" id="3.40.190.10">
    <property type="entry name" value="Periplasmic binding protein-like II"/>
    <property type="match status" value="2"/>
</dbReference>
<accession>A0A1N7RVT3</accession>
<dbReference type="PANTHER" id="PTHR30222:SF2">
    <property type="entry name" value="ABC TRANSPORTER SUBSTRATE-BINDING PROTEIN"/>
    <property type="match status" value="1"/>
</dbReference>
<dbReference type="RefSeq" id="WP_235850779.1">
    <property type="nucleotide sequence ID" value="NZ_CYGY02000021.1"/>
</dbReference>
<feature type="chain" id="PRO_5012456078" evidence="2">
    <location>
        <begin position="26"/>
        <end position="346"/>
    </location>
</feature>
<keyword evidence="4" id="KW-1185">Reference proteome</keyword>
<dbReference type="Proteomes" id="UP000195569">
    <property type="component" value="Unassembled WGS sequence"/>
</dbReference>
<comment type="caution">
    <text evidence="3">The sequence shown here is derived from an EMBL/GenBank/DDBJ whole genome shotgun (WGS) entry which is preliminary data.</text>
</comment>
<evidence type="ECO:0000256" key="1">
    <source>
        <dbReference type="ARBA" id="ARBA00022729"/>
    </source>
</evidence>
<evidence type="ECO:0000313" key="3">
    <source>
        <dbReference type="EMBL" id="SIT39216.1"/>
    </source>
</evidence>
<feature type="signal peptide" evidence="2">
    <location>
        <begin position="1"/>
        <end position="25"/>
    </location>
</feature>
<evidence type="ECO:0000313" key="4">
    <source>
        <dbReference type="Proteomes" id="UP000195569"/>
    </source>
</evidence>
<keyword evidence="1 2" id="KW-0732">Signal</keyword>
<gene>
    <name evidence="3" type="ORF">BN2476_210095</name>
</gene>
<reference evidence="3" key="1">
    <citation type="submission" date="2016-12" db="EMBL/GenBank/DDBJ databases">
        <authorList>
            <person name="Moulin L."/>
        </authorList>
    </citation>
    <scope>NUCLEOTIDE SEQUENCE [LARGE SCALE GENOMIC DNA]</scope>
    <source>
        <strain evidence="3">STM 7183</strain>
    </source>
</reference>
<dbReference type="PANTHER" id="PTHR30222">
    <property type="entry name" value="SPERMIDINE/PUTRESCINE-BINDING PERIPLASMIC PROTEIN"/>
    <property type="match status" value="1"/>
</dbReference>
<sequence length="346" mass="37781">MLIGKVVKCCSVAAVLAISGPSAFADQAPNLQGQKITAAFFGGSLQKMIEEAWMTPFEKATGAKVSIDSPNPRAKLKAQVESGNTVWDIYTEDASFVQQNCGVLFEKVDTSKFVAAGIDKRFITNDCGVSTVVVAEVFAYNEDKYKNAPPKSWADFFDLKKFPGKRAIFNNPMTGILEMALLADGVPVDKLYPLDLDRAFKKLDTIKDKITWTQSPGGLTDALVNNQVDLALAFSGRVAAAAKAGAKVEVVRNQQLLSWDQWALVKGSKNKAAGIAFLNFVAQPKQQASMTELTSYATANTDGHPKVDPLSAHFLPVRESAVFVNQDWWAKNFDTVNQRFVAWQSQ</sequence>
<dbReference type="CDD" id="cd13589">
    <property type="entry name" value="PBP2_polyamine_RpCGA009"/>
    <property type="match status" value="1"/>
</dbReference>
<dbReference type="EMBL" id="CYGY02000021">
    <property type="protein sequence ID" value="SIT39216.1"/>
    <property type="molecule type" value="Genomic_DNA"/>
</dbReference>